<sequence length="112" mass="11926">MQPAVKKPLSHGQKLTIINKITHDTFQSKSKEIKVEVLDAIEQLHEDAIDAALALLNRILTDLALQTGWCFLVIVGGPDPADGGNIRTGSFHVGINGDMLGIVTGNAGMVVL</sequence>
<protein>
    <submittedName>
        <fullName evidence="1">Uncharacterized protein</fullName>
    </submittedName>
</protein>
<accession>A0AA39QHD7</accession>
<keyword evidence="2" id="KW-1185">Reference proteome</keyword>
<reference evidence="1" key="1">
    <citation type="submission" date="2023-06" db="EMBL/GenBank/DDBJ databases">
        <authorList>
            <consortium name="Lawrence Berkeley National Laboratory"/>
            <person name="Ahrendt S."/>
            <person name="Sahu N."/>
            <person name="Indic B."/>
            <person name="Wong-Bajracharya J."/>
            <person name="Merenyi Z."/>
            <person name="Ke H.-M."/>
            <person name="Monk M."/>
            <person name="Kocsube S."/>
            <person name="Drula E."/>
            <person name="Lipzen A."/>
            <person name="Balint B."/>
            <person name="Henrissat B."/>
            <person name="Andreopoulos B."/>
            <person name="Martin F.M."/>
            <person name="Harder C.B."/>
            <person name="Rigling D."/>
            <person name="Ford K.L."/>
            <person name="Foster G.D."/>
            <person name="Pangilinan J."/>
            <person name="Papanicolaou A."/>
            <person name="Barry K."/>
            <person name="LaButti K."/>
            <person name="Viragh M."/>
            <person name="Koriabine M."/>
            <person name="Yan M."/>
            <person name="Riley R."/>
            <person name="Champramary S."/>
            <person name="Plett K.L."/>
            <person name="Tsai I.J."/>
            <person name="Slot J."/>
            <person name="Sipos G."/>
            <person name="Plett J."/>
            <person name="Nagy L.G."/>
            <person name="Grigoriev I.V."/>
        </authorList>
    </citation>
    <scope>NUCLEOTIDE SEQUENCE</scope>
    <source>
        <strain evidence="1">HWK02</strain>
    </source>
</reference>
<dbReference type="EMBL" id="JAUEPU010000005">
    <property type="protein sequence ID" value="KAK0502085.1"/>
    <property type="molecule type" value="Genomic_DNA"/>
</dbReference>
<dbReference type="Proteomes" id="UP001175228">
    <property type="component" value="Unassembled WGS sequence"/>
</dbReference>
<dbReference type="AlphaFoldDB" id="A0AA39QHD7"/>
<gene>
    <name evidence="1" type="ORF">EDD18DRAFT_1100579</name>
</gene>
<proteinExistence type="predicted"/>
<organism evidence="1 2">
    <name type="scientific">Armillaria luteobubalina</name>
    <dbReference type="NCBI Taxonomy" id="153913"/>
    <lineage>
        <taxon>Eukaryota</taxon>
        <taxon>Fungi</taxon>
        <taxon>Dikarya</taxon>
        <taxon>Basidiomycota</taxon>
        <taxon>Agaricomycotina</taxon>
        <taxon>Agaricomycetes</taxon>
        <taxon>Agaricomycetidae</taxon>
        <taxon>Agaricales</taxon>
        <taxon>Marasmiineae</taxon>
        <taxon>Physalacriaceae</taxon>
        <taxon>Armillaria</taxon>
    </lineage>
</organism>
<evidence type="ECO:0000313" key="2">
    <source>
        <dbReference type="Proteomes" id="UP001175228"/>
    </source>
</evidence>
<comment type="caution">
    <text evidence="1">The sequence shown here is derived from an EMBL/GenBank/DDBJ whole genome shotgun (WGS) entry which is preliminary data.</text>
</comment>
<name>A0AA39QHD7_9AGAR</name>
<evidence type="ECO:0000313" key="1">
    <source>
        <dbReference type="EMBL" id="KAK0502085.1"/>
    </source>
</evidence>